<dbReference type="Proteomes" id="UP001447857">
    <property type="component" value="Chromosome"/>
</dbReference>
<dbReference type="RefSeq" id="WP_111284846.1">
    <property type="nucleotide sequence ID" value="NZ_CP147988.1"/>
</dbReference>
<protein>
    <submittedName>
        <fullName evidence="2">Imm12 family immunity protein</fullName>
    </submittedName>
</protein>
<feature type="domain" description="Immunity protein 12" evidence="1">
    <location>
        <begin position="1"/>
        <end position="134"/>
    </location>
</feature>
<keyword evidence="3" id="KW-1185">Reference proteome</keyword>
<dbReference type="EMBL" id="CP147988">
    <property type="protein sequence ID" value="WXK52016.1"/>
    <property type="molecule type" value="Genomic_DNA"/>
</dbReference>
<evidence type="ECO:0000313" key="2">
    <source>
        <dbReference type="EMBL" id="WXK52016.1"/>
    </source>
</evidence>
<dbReference type="Pfam" id="PF15560">
    <property type="entry name" value="Imm12"/>
    <property type="match status" value="1"/>
</dbReference>
<organism evidence="2 3">
    <name type="scientific">Flavobacterium ginsenosidimutans</name>
    <dbReference type="NCBI Taxonomy" id="687844"/>
    <lineage>
        <taxon>Bacteria</taxon>
        <taxon>Pseudomonadati</taxon>
        <taxon>Bacteroidota</taxon>
        <taxon>Flavobacteriia</taxon>
        <taxon>Flavobacteriales</taxon>
        <taxon>Flavobacteriaceae</taxon>
        <taxon>Flavobacterium</taxon>
    </lineage>
</organism>
<evidence type="ECO:0000259" key="1">
    <source>
        <dbReference type="Pfam" id="PF15560"/>
    </source>
</evidence>
<gene>
    <name evidence="2" type="ORF">V6624_10270</name>
</gene>
<name>A0ABZ2QGN5_9FLAO</name>
<accession>A0ABZ2QGN5</accession>
<dbReference type="InterPro" id="IPR029088">
    <property type="entry name" value="Imm12"/>
</dbReference>
<evidence type="ECO:0000313" key="3">
    <source>
        <dbReference type="Proteomes" id="UP001447857"/>
    </source>
</evidence>
<sequence length="143" mass="16637">MEIFLNGRIGGIPHVNFENVHGIVINFRKRIKQNFLPVNLGKDVEIITIFLCLNGDITKFYESTGVYNIKYLKKNKKILIDLCIDESVWIGNESENEIIFLNNLKKLLLESADKIAMKFQKNKLDFDKKIFQNVIENNFKLGE</sequence>
<proteinExistence type="predicted"/>
<reference evidence="2 3" key="1">
    <citation type="submission" date="2024-02" db="EMBL/GenBank/DDBJ databases">
        <title>complete genome of Flavobacterium ginsenosidimutans Str. YTB16.</title>
        <authorList>
            <person name="Wang Q."/>
        </authorList>
    </citation>
    <scope>NUCLEOTIDE SEQUENCE [LARGE SCALE GENOMIC DNA]</scope>
    <source>
        <strain evidence="2 3">YTB16</strain>
    </source>
</reference>